<organism evidence="4 5">
    <name type="scientific">Flavobacterium cerinum</name>
    <dbReference type="NCBI Taxonomy" id="2502784"/>
    <lineage>
        <taxon>Bacteria</taxon>
        <taxon>Pseudomonadati</taxon>
        <taxon>Bacteroidota</taxon>
        <taxon>Flavobacteriia</taxon>
        <taxon>Flavobacteriales</taxon>
        <taxon>Flavobacteriaceae</taxon>
        <taxon>Flavobacterium</taxon>
    </lineage>
</organism>
<protein>
    <submittedName>
        <fullName evidence="4">T9SS type A sorting domain-containing protein</fullName>
    </submittedName>
</protein>
<proteinExistence type="predicted"/>
<feature type="signal peptide" evidence="2">
    <location>
        <begin position="1"/>
        <end position="19"/>
    </location>
</feature>
<dbReference type="PROSITE" id="PS51257">
    <property type="entry name" value="PROKAR_LIPOPROTEIN"/>
    <property type="match status" value="1"/>
</dbReference>
<dbReference type="Pfam" id="PF18962">
    <property type="entry name" value="Por_Secre_tail"/>
    <property type="match status" value="1"/>
</dbReference>
<reference evidence="4" key="1">
    <citation type="submission" date="2022-07" db="EMBL/GenBank/DDBJ databases">
        <title>Isolation, identification, and degradation of a PFOSA degrading strain from sewage treatment plant.</title>
        <authorList>
            <person name="Zhang L."/>
            <person name="Huo Y."/>
        </authorList>
    </citation>
    <scope>NUCLEOTIDE SEQUENCE</scope>
    <source>
        <strain evidence="4">C1</strain>
    </source>
</reference>
<name>A0ABY5IU06_9FLAO</name>
<sequence>MKIKLLLTTFLIGACSIQAQELNQSSWLWSAKAENGMILEQLPLGFIDQNNNHFVVGNFRGETTTIQGTTLQNTSAPPVNNAIVGDTYIAKFDSNGALLNVLHFSGSKYEQITSIAYDGNNHYFISGSFSGDIHIGNNTFESTTANASKVFLAKVTLDGNVVWAKEYPLYMGAVYLKYKNNNLYMAANYAYDQFPFDGLTLPVAGYNPTIPDMDKNMVAKLDPVNGNQIWTSSSRYTGVYTSVSSDRIGAQMRSMTVDNSGNVYVTGDFFSRSVTFGNVTLNRTSNTNGNVFYVKYDNTGAVVWAKTATIGASSDAKMFDVEVDSENSVYLVGAVYNSTINFGGGTTLSFPGNYGAFMVKYNAAGNLVWAKKGGIATDQAPSTSLGSSWFKRLYIDAQDNIFVGGSFYRILNMSPDFTYDLGPNFYSFLAKYNKSGAVQACEIYQSAANGIGPMEVLNSDPNNFTILGTTSADLQLNNLTIETNQKQLVYIAKTGDSALGLAEFGTANFAAYPNPANDRLFIKNKEQLSDNALFTVYDLNGRQIFRLKGADIGEKGIEVSKLAAGIYVLGVEDAQKQIKEYQKFVKNN</sequence>
<dbReference type="Proteomes" id="UP001059844">
    <property type="component" value="Chromosome"/>
</dbReference>
<dbReference type="InterPro" id="IPR052918">
    <property type="entry name" value="Motility_Chemotaxis_Reg"/>
</dbReference>
<feature type="chain" id="PRO_5046172073" evidence="2">
    <location>
        <begin position="20"/>
        <end position="588"/>
    </location>
</feature>
<keyword evidence="5" id="KW-1185">Reference proteome</keyword>
<dbReference type="InterPro" id="IPR026444">
    <property type="entry name" value="Secre_tail"/>
</dbReference>
<dbReference type="RefSeq" id="WP_256551815.1">
    <property type="nucleotide sequence ID" value="NZ_CP101751.1"/>
</dbReference>
<evidence type="ECO:0000256" key="1">
    <source>
        <dbReference type="ARBA" id="ARBA00022729"/>
    </source>
</evidence>
<evidence type="ECO:0000259" key="3">
    <source>
        <dbReference type="Pfam" id="PF18962"/>
    </source>
</evidence>
<evidence type="ECO:0000256" key="2">
    <source>
        <dbReference type="SAM" id="SignalP"/>
    </source>
</evidence>
<dbReference type="PANTHER" id="PTHR35580">
    <property type="entry name" value="CELL SURFACE GLYCOPROTEIN (S-LAYER PROTEIN)-LIKE PROTEIN"/>
    <property type="match status" value="1"/>
</dbReference>
<evidence type="ECO:0000313" key="5">
    <source>
        <dbReference type="Proteomes" id="UP001059844"/>
    </source>
</evidence>
<gene>
    <name evidence="4" type="ORF">NOX80_02780</name>
</gene>
<dbReference type="EMBL" id="CP101751">
    <property type="protein sequence ID" value="UUC46139.1"/>
    <property type="molecule type" value="Genomic_DNA"/>
</dbReference>
<accession>A0ABY5IU06</accession>
<dbReference type="PANTHER" id="PTHR35580:SF1">
    <property type="entry name" value="PHYTASE-LIKE DOMAIN-CONTAINING PROTEIN"/>
    <property type="match status" value="1"/>
</dbReference>
<evidence type="ECO:0000313" key="4">
    <source>
        <dbReference type="EMBL" id="UUC46139.1"/>
    </source>
</evidence>
<feature type="domain" description="Secretion system C-terminal sorting" evidence="3">
    <location>
        <begin position="512"/>
        <end position="579"/>
    </location>
</feature>
<keyword evidence="1 2" id="KW-0732">Signal</keyword>
<dbReference type="NCBIfam" id="TIGR04183">
    <property type="entry name" value="Por_Secre_tail"/>
    <property type="match status" value="1"/>
</dbReference>